<dbReference type="PATRIC" id="fig|1800.3.peg.961"/>
<comment type="caution">
    <text evidence="2">The sequence shown here is derived from an EMBL/GenBank/DDBJ whole genome shotgun (WGS) entry which is preliminary data.</text>
</comment>
<feature type="compositionally biased region" description="Basic and acidic residues" evidence="1">
    <location>
        <begin position="41"/>
        <end position="55"/>
    </location>
</feature>
<dbReference type="InterPro" id="IPR029052">
    <property type="entry name" value="Metallo-depent_PP-like"/>
</dbReference>
<dbReference type="RefSeq" id="WP_237157327.1">
    <property type="nucleotide sequence ID" value="NZ_JYNX01000019.1"/>
</dbReference>
<reference evidence="2 3" key="1">
    <citation type="journal article" date="2015" name="Genome Biol. Evol.">
        <title>Characterization of Three Mycobacterium spp. with Potential Use in Bioremediation by Genome Sequencing and Comparative Genomics.</title>
        <authorList>
            <person name="Das S."/>
            <person name="Pettersson B.M."/>
            <person name="Behra P.R."/>
            <person name="Ramesh M."/>
            <person name="Dasgupta S."/>
            <person name="Bhattacharya A."/>
            <person name="Kirsebom L.A."/>
        </authorList>
    </citation>
    <scope>NUCLEOTIDE SEQUENCE [LARGE SCALE GENOMIC DNA]</scope>
    <source>
        <strain evidence="2 3">DSM 44219</strain>
    </source>
</reference>
<protein>
    <submittedName>
        <fullName evidence="2">Uncharacterized protein</fullName>
    </submittedName>
</protein>
<dbReference type="EMBL" id="JYNX01000019">
    <property type="protein sequence ID" value="KMO84151.1"/>
    <property type="molecule type" value="Genomic_DNA"/>
</dbReference>
<organism evidence="2 3">
    <name type="scientific">Mycolicibacterium chubuense</name>
    <name type="common">Mycobacterium chubuense</name>
    <dbReference type="NCBI Taxonomy" id="1800"/>
    <lineage>
        <taxon>Bacteria</taxon>
        <taxon>Bacillati</taxon>
        <taxon>Actinomycetota</taxon>
        <taxon>Actinomycetes</taxon>
        <taxon>Mycobacteriales</taxon>
        <taxon>Mycobacteriaceae</taxon>
        <taxon>Mycolicibacterium</taxon>
    </lineage>
</organism>
<gene>
    <name evidence="2" type="ORF">MCHUDSM44219_00957</name>
</gene>
<evidence type="ECO:0000256" key="1">
    <source>
        <dbReference type="SAM" id="MobiDB-lite"/>
    </source>
</evidence>
<evidence type="ECO:0000313" key="2">
    <source>
        <dbReference type="EMBL" id="KMO84151.1"/>
    </source>
</evidence>
<proteinExistence type="predicted"/>
<name>A0A0J6ZH43_MYCCU</name>
<accession>A0A0J6ZH43</accession>
<dbReference type="Proteomes" id="UP000036176">
    <property type="component" value="Unassembled WGS sequence"/>
</dbReference>
<evidence type="ECO:0000313" key="3">
    <source>
        <dbReference type="Proteomes" id="UP000036176"/>
    </source>
</evidence>
<feature type="region of interest" description="Disordered" evidence="1">
    <location>
        <begin position="31"/>
        <end position="55"/>
    </location>
</feature>
<keyword evidence="3" id="KW-1185">Reference proteome</keyword>
<dbReference type="AlphaFoldDB" id="A0A0J6ZH43"/>
<dbReference type="SUPFAM" id="SSF56300">
    <property type="entry name" value="Metallo-dependent phosphatases"/>
    <property type="match status" value="1"/>
</dbReference>
<sequence>MLEVVKAMADAGTARMVLGKHKFNALAYATESPDRPGNYPRPHDDSTNPWSEKNENQYRAFLDQVAGETRERYLEWFWTQPIWLDLGELRVVHACWHKDSIDLLERRARREPAPLG</sequence>
<dbReference type="Gene3D" id="3.60.21.10">
    <property type="match status" value="1"/>
</dbReference>